<proteinExistence type="predicted"/>
<dbReference type="Pfam" id="PF04023">
    <property type="entry name" value="FeoA"/>
    <property type="match status" value="1"/>
</dbReference>
<dbReference type="EMBL" id="CP001145">
    <property type="protein sequence ID" value="ACI17239.1"/>
    <property type="molecule type" value="Genomic_DNA"/>
</dbReference>
<protein>
    <submittedName>
        <fullName evidence="3">Ferrous iron transport protein A</fullName>
    </submittedName>
</protein>
<dbReference type="SUPFAM" id="SSF50037">
    <property type="entry name" value="C-terminal domain of transcriptional repressors"/>
    <property type="match status" value="1"/>
</dbReference>
<feature type="domain" description="Ferrous iron transporter FeoA-like" evidence="2">
    <location>
        <begin position="18"/>
        <end position="90"/>
    </location>
</feature>
<name>B5Y9K3_COPPD</name>
<dbReference type="Proteomes" id="UP000001732">
    <property type="component" value="Chromosome"/>
</dbReference>
<organism evidence="3 4">
    <name type="scientific">Coprothermobacter proteolyticus (strain ATCC 35245 / DSM 5265 / OCM 4 / BT)</name>
    <dbReference type="NCBI Taxonomy" id="309798"/>
    <lineage>
        <taxon>Bacteria</taxon>
        <taxon>Pseudomonadati</taxon>
        <taxon>Coprothermobacterota</taxon>
        <taxon>Coprothermobacteria</taxon>
        <taxon>Coprothermobacterales</taxon>
        <taxon>Coprothermobacteraceae</taxon>
        <taxon>Coprothermobacter</taxon>
    </lineage>
</organism>
<gene>
    <name evidence="3" type="ordered locus">COPRO5265_1141</name>
</gene>
<dbReference type="Gene3D" id="2.30.30.90">
    <property type="match status" value="1"/>
</dbReference>
<dbReference type="SMART" id="SM00899">
    <property type="entry name" value="FeoA"/>
    <property type="match status" value="1"/>
</dbReference>
<dbReference type="GO" id="GO:0046914">
    <property type="term" value="F:transition metal ion binding"/>
    <property type="evidence" value="ECO:0007669"/>
    <property type="project" value="InterPro"/>
</dbReference>
<keyword evidence="4" id="KW-1185">Reference proteome</keyword>
<dbReference type="InterPro" id="IPR007167">
    <property type="entry name" value="Fe-transptr_FeoA-like"/>
</dbReference>
<keyword evidence="1" id="KW-0408">Iron</keyword>
<reference evidence="3 4" key="2">
    <citation type="journal article" date="2014" name="Genome Announc.">
        <title>Complete Genome Sequence of Coprothermobacter proteolyticus DSM 5265.</title>
        <authorList>
            <person name="Alexiev A."/>
            <person name="Coil D.A."/>
            <person name="Badger J.H."/>
            <person name="Enticknap J."/>
            <person name="Ward N."/>
            <person name="Robb F.T."/>
            <person name="Eisen J.A."/>
        </authorList>
    </citation>
    <scope>NUCLEOTIDE SEQUENCE [LARGE SCALE GENOMIC DNA]</scope>
    <source>
        <strain evidence="4">ATCC 35245 / DSM 5265 / OCM 4 / BT</strain>
    </source>
</reference>
<dbReference type="InterPro" id="IPR008988">
    <property type="entry name" value="Transcriptional_repressor_C"/>
</dbReference>
<dbReference type="AlphaFoldDB" id="B5Y9K3"/>
<dbReference type="InterPro" id="IPR052713">
    <property type="entry name" value="FeoA"/>
</dbReference>
<evidence type="ECO:0000256" key="1">
    <source>
        <dbReference type="ARBA" id="ARBA00023004"/>
    </source>
</evidence>
<reference evidence="4" key="1">
    <citation type="submission" date="2008-08" db="EMBL/GenBank/DDBJ databases">
        <title>The complete genome sequence of Coprothermobacter proteolyticus strain ATCC 5245 / DSM 5265 / BT.</title>
        <authorList>
            <person name="Dodson R.J."/>
            <person name="Durkin A.S."/>
            <person name="Wu M."/>
            <person name="Eisen J."/>
            <person name="Sutton G."/>
        </authorList>
    </citation>
    <scope>NUCLEOTIDE SEQUENCE [LARGE SCALE GENOMIC DNA]</scope>
    <source>
        <strain evidence="4">ATCC 35245 / DSM 5265 / OCM 4 / BT</strain>
    </source>
</reference>
<evidence type="ECO:0000259" key="2">
    <source>
        <dbReference type="SMART" id="SM00899"/>
    </source>
</evidence>
<dbReference type="eggNOG" id="COG1918">
    <property type="taxonomic scope" value="Bacteria"/>
</dbReference>
<evidence type="ECO:0000313" key="4">
    <source>
        <dbReference type="Proteomes" id="UP000001732"/>
    </source>
</evidence>
<accession>B5Y9K3</accession>
<dbReference type="InterPro" id="IPR038157">
    <property type="entry name" value="FeoA_core_dom"/>
</dbReference>
<sequence>MTGKTETCYSFTVQTLNVHLSDLREGTTAKVRSIVGPKWFRERILELGLLPGITVTVVKKTPLGGPVVVEFLTQRLALSRKEAHWIHVDVLS</sequence>
<dbReference type="PANTHER" id="PTHR42954">
    <property type="entry name" value="FE(2+) TRANSPORT PROTEIN A"/>
    <property type="match status" value="1"/>
</dbReference>
<evidence type="ECO:0000313" key="3">
    <source>
        <dbReference type="EMBL" id="ACI17239.1"/>
    </source>
</evidence>
<dbReference type="PANTHER" id="PTHR42954:SF2">
    <property type="entry name" value="FE(2+) TRANSPORT PROTEIN A"/>
    <property type="match status" value="1"/>
</dbReference>
<dbReference type="STRING" id="309798.COPRO5265_1141"/>
<dbReference type="KEGG" id="cpo:COPRO5265_1141"/>